<feature type="chain" id="PRO_5043463959" description="Subtilisin-like protease" evidence="13">
    <location>
        <begin position="30"/>
        <end position="770"/>
    </location>
</feature>
<evidence type="ECO:0000256" key="5">
    <source>
        <dbReference type="ARBA" id="ARBA00022729"/>
    </source>
</evidence>
<dbReference type="AlphaFoldDB" id="A0AAW2DBJ4"/>
<evidence type="ECO:0008006" key="19">
    <source>
        <dbReference type="Google" id="ProtNLM"/>
    </source>
</evidence>
<dbReference type="GO" id="GO:0004252">
    <property type="term" value="F:serine-type endopeptidase activity"/>
    <property type="evidence" value="ECO:0007669"/>
    <property type="project" value="UniProtKB-UniRule"/>
</dbReference>
<keyword evidence="18" id="KW-1185">Reference proteome</keyword>
<evidence type="ECO:0000256" key="11">
    <source>
        <dbReference type="PIRSR" id="PIRSR615500-1"/>
    </source>
</evidence>
<dbReference type="InterPro" id="IPR037045">
    <property type="entry name" value="S8pro/Inhibitor_I9_sf"/>
</dbReference>
<dbReference type="PROSITE" id="PS51892">
    <property type="entry name" value="SUBTILASE"/>
    <property type="match status" value="1"/>
</dbReference>
<gene>
    <name evidence="17" type="ORF">SO802_008704</name>
</gene>
<evidence type="ECO:0000313" key="18">
    <source>
        <dbReference type="Proteomes" id="UP001459277"/>
    </source>
</evidence>
<feature type="domain" description="Inhibitor I9" evidence="15">
    <location>
        <begin position="36"/>
        <end position="111"/>
    </location>
</feature>
<keyword evidence="7" id="KW-0068">Autocatalytic cleavage</keyword>
<dbReference type="InterPro" id="IPR045051">
    <property type="entry name" value="SBT"/>
</dbReference>
<dbReference type="GO" id="GO:0006508">
    <property type="term" value="P:proteolysis"/>
    <property type="evidence" value="ECO:0007669"/>
    <property type="project" value="UniProtKB-KW"/>
</dbReference>
<keyword evidence="9" id="KW-0865">Zymogen</keyword>
<reference evidence="17 18" key="1">
    <citation type="submission" date="2024-01" db="EMBL/GenBank/DDBJ databases">
        <title>A telomere-to-telomere, gap-free genome of sweet tea (Lithocarpus litseifolius).</title>
        <authorList>
            <person name="Zhou J."/>
        </authorList>
    </citation>
    <scope>NUCLEOTIDE SEQUENCE [LARGE SCALE GENOMIC DNA]</scope>
    <source>
        <strain evidence="17">Zhou-2022a</strain>
        <tissue evidence="17">Leaf</tissue>
    </source>
</reference>
<evidence type="ECO:0000256" key="9">
    <source>
        <dbReference type="ARBA" id="ARBA00023145"/>
    </source>
</evidence>
<dbReference type="FunFam" id="3.50.30.30:FF:000039">
    <property type="entry name" value="Subtilisin-like protease SBT3"/>
    <property type="match status" value="1"/>
</dbReference>
<keyword evidence="4 12" id="KW-0645">Protease</keyword>
<evidence type="ECO:0000256" key="8">
    <source>
        <dbReference type="ARBA" id="ARBA00022825"/>
    </source>
</evidence>
<dbReference type="Gene3D" id="2.60.40.2310">
    <property type="match status" value="1"/>
</dbReference>
<dbReference type="InterPro" id="IPR036852">
    <property type="entry name" value="Peptidase_S8/S53_dom_sf"/>
</dbReference>
<feature type="signal peptide" evidence="13">
    <location>
        <begin position="1"/>
        <end position="29"/>
    </location>
</feature>
<dbReference type="PROSITE" id="PS00138">
    <property type="entry name" value="SUBTILASE_SER"/>
    <property type="match status" value="1"/>
</dbReference>
<dbReference type="InterPro" id="IPR000209">
    <property type="entry name" value="Peptidase_S8/S53_dom"/>
</dbReference>
<dbReference type="InterPro" id="IPR010259">
    <property type="entry name" value="S8pro/Inhibitor_I9"/>
</dbReference>
<evidence type="ECO:0000256" key="6">
    <source>
        <dbReference type="ARBA" id="ARBA00022801"/>
    </source>
</evidence>
<keyword evidence="10" id="KW-0325">Glycoprotein</keyword>
<evidence type="ECO:0000256" key="1">
    <source>
        <dbReference type="ARBA" id="ARBA00004613"/>
    </source>
</evidence>
<dbReference type="InterPro" id="IPR041469">
    <property type="entry name" value="Subtilisin-like_FN3"/>
</dbReference>
<organism evidence="17 18">
    <name type="scientific">Lithocarpus litseifolius</name>
    <dbReference type="NCBI Taxonomy" id="425828"/>
    <lineage>
        <taxon>Eukaryota</taxon>
        <taxon>Viridiplantae</taxon>
        <taxon>Streptophyta</taxon>
        <taxon>Embryophyta</taxon>
        <taxon>Tracheophyta</taxon>
        <taxon>Spermatophyta</taxon>
        <taxon>Magnoliopsida</taxon>
        <taxon>eudicotyledons</taxon>
        <taxon>Gunneridae</taxon>
        <taxon>Pentapetalae</taxon>
        <taxon>rosids</taxon>
        <taxon>fabids</taxon>
        <taxon>Fagales</taxon>
        <taxon>Fagaceae</taxon>
        <taxon>Lithocarpus</taxon>
    </lineage>
</organism>
<accession>A0AAW2DBJ4</accession>
<dbReference type="SUPFAM" id="SSF52743">
    <property type="entry name" value="Subtilisin-like"/>
    <property type="match status" value="1"/>
</dbReference>
<keyword evidence="8 12" id="KW-0720">Serine protease</keyword>
<evidence type="ECO:0000259" key="14">
    <source>
        <dbReference type="Pfam" id="PF00082"/>
    </source>
</evidence>
<dbReference type="Pfam" id="PF17766">
    <property type="entry name" value="fn3_6"/>
    <property type="match status" value="1"/>
</dbReference>
<dbReference type="Pfam" id="PF05922">
    <property type="entry name" value="Inhibitor_I9"/>
    <property type="match status" value="1"/>
</dbReference>
<feature type="active site" description="Charge relay system" evidence="11 12">
    <location>
        <position position="549"/>
    </location>
</feature>
<dbReference type="Gene3D" id="3.50.30.30">
    <property type="match status" value="1"/>
</dbReference>
<dbReference type="EMBL" id="JAZDWU010000003">
    <property type="protein sequence ID" value="KAL0007202.1"/>
    <property type="molecule type" value="Genomic_DNA"/>
</dbReference>
<evidence type="ECO:0000256" key="7">
    <source>
        <dbReference type="ARBA" id="ARBA00022813"/>
    </source>
</evidence>
<dbReference type="GO" id="GO:0005576">
    <property type="term" value="C:extracellular region"/>
    <property type="evidence" value="ECO:0007669"/>
    <property type="project" value="UniProtKB-SubCell"/>
</dbReference>
<proteinExistence type="inferred from homology"/>
<dbReference type="Proteomes" id="UP001459277">
    <property type="component" value="Unassembled WGS sequence"/>
</dbReference>
<evidence type="ECO:0000256" key="12">
    <source>
        <dbReference type="PROSITE-ProRule" id="PRU01240"/>
    </source>
</evidence>
<dbReference type="InterPro" id="IPR015500">
    <property type="entry name" value="Peptidase_S8_subtilisin-rel"/>
</dbReference>
<sequence>PISNNSNLRMSYALPLLLFFLLRLNYAMSKVEEYQTYIIHMDHTQKPVSLSTHESWHRSILNSLSSSPGDDQDLLLYSYNHVMHGFSARLTPSQLSEVEKSPAHLATYPESFGKLLTTYSPKFLGLQQNVGIWPAASYGEDVIVGILDTGIWPESESFNDEGMSPVPQRWKGKCENGTAFSPSYCNRKLIGAQSFSKGLQAAGIDISKELDFSSPRDFFGHGTHTASTAVGNYVPGVSHFGYARGTARGVAPRAHLAMYKVLWATSTKESASTDILAGMDQAIDDGVDIMSLSLGINQTSYFTDSIAKGSLSAIEKGIFVVCGAGNDGDFKTIYNGAPWITTVGAGTIDRSFHGKVTLGNGVTIEGTSYFPENGFITNLPLYYGTRNISKAICNHKALDKKEVIGKVVICDYSTKINVSEQIKEVESAGSYGAIFLTDASFSFFPNEYSIPSLTVPTASGTRVKEYVTKVRNPIVNDMRFLLTRFSTKPAPQIAKFSSRGPSTISPGVLKPDILAPGVDVLAAYSPIVPFIRVGKYELASNYAFLSGTSMSTPHVAGVGALLKAIHPDWSPAAIRSAMMTTAYVKDNTGNIFKSQLTNSSSSPLDFGAGHINPNKAMDPGLIYDMGLQDYIQFVCGLGYTKKQMILLLRRNRWSCNHKSIHDLNYPSFMAVLSNKTRYPVTKKFNRVVTNVGNDKSVYRAHLENIPTGMRISVKPRILTFTRKHQNRSFVVSVVLDKLDGENPIPTVFGFLKWIDKDSHIVSSPIVAIKY</sequence>
<dbReference type="FunFam" id="3.30.70.80:FF:000003">
    <property type="entry name" value="Subtilisin-like protease SBT1.9"/>
    <property type="match status" value="1"/>
</dbReference>
<dbReference type="CDD" id="cd02120">
    <property type="entry name" value="PA_subtilisin_like"/>
    <property type="match status" value="1"/>
</dbReference>
<evidence type="ECO:0000256" key="2">
    <source>
        <dbReference type="ARBA" id="ARBA00011073"/>
    </source>
</evidence>
<evidence type="ECO:0000259" key="16">
    <source>
        <dbReference type="Pfam" id="PF17766"/>
    </source>
</evidence>
<feature type="domain" description="Peptidase S8/S53" evidence="14">
    <location>
        <begin position="139"/>
        <end position="590"/>
    </location>
</feature>
<keyword evidence="5 13" id="KW-0732">Signal</keyword>
<feature type="active site" description="Charge relay system" evidence="11 12">
    <location>
        <position position="148"/>
    </location>
</feature>
<dbReference type="InterPro" id="IPR023828">
    <property type="entry name" value="Peptidase_S8_Ser-AS"/>
</dbReference>
<dbReference type="PRINTS" id="PR00723">
    <property type="entry name" value="SUBTILISIN"/>
</dbReference>
<dbReference type="Gene3D" id="3.40.50.200">
    <property type="entry name" value="Peptidase S8/S53 domain"/>
    <property type="match status" value="1"/>
</dbReference>
<evidence type="ECO:0000256" key="13">
    <source>
        <dbReference type="SAM" id="SignalP"/>
    </source>
</evidence>
<feature type="domain" description="Subtilisin-like protease fibronectin type-III" evidence="16">
    <location>
        <begin position="662"/>
        <end position="766"/>
    </location>
</feature>
<dbReference type="Pfam" id="PF00082">
    <property type="entry name" value="Peptidase_S8"/>
    <property type="match status" value="1"/>
</dbReference>
<name>A0AAW2DBJ4_9ROSI</name>
<dbReference type="GO" id="GO:0009609">
    <property type="term" value="P:response to symbiotic bacterium"/>
    <property type="evidence" value="ECO:0007669"/>
    <property type="project" value="UniProtKB-ARBA"/>
</dbReference>
<evidence type="ECO:0000256" key="4">
    <source>
        <dbReference type="ARBA" id="ARBA00022670"/>
    </source>
</evidence>
<keyword evidence="3" id="KW-0964">Secreted</keyword>
<dbReference type="CDD" id="cd04852">
    <property type="entry name" value="Peptidases_S8_3"/>
    <property type="match status" value="1"/>
</dbReference>
<keyword evidence="6 12" id="KW-0378">Hydrolase</keyword>
<evidence type="ECO:0000259" key="15">
    <source>
        <dbReference type="Pfam" id="PF05922"/>
    </source>
</evidence>
<evidence type="ECO:0000256" key="3">
    <source>
        <dbReference type="ARBA" id="ARBA00022525"/>
    </source>
</evidence>
<protein>
    <recommendedName>
        <fullName evidence="19">Subtilisin-like protease</fullName>
    </recommendedName>
</protein>
<dbReference type="FunFam" id="3.40.50.200:FF:000006">
    <property type="entry name" value="Subtilisin-like protease SBT1.5"/>
    <property type="match status" value="1"/>
</dbReference>
<dbReference type="PANTHER" id="PTHR10795">
    <property type="entry name" value="PROPROTEIN CONVERTASE SUBTILISIN/KEXIN"/>
    <property type="match status" value="1"/>
</dbReference>
<comment type="similarity">
    <text evidence="2 12">Belongs to the peptidase S8 family.</text>
</comment>
<evidence type="ECO:0000256" key="10">
    <source>
        <dbReference type="ARBA" id="ARBA00023180"/>
    </source>
</evidence>
<dbReference type="InterPro" id="IPR034197">
    <property type="entry name" value="Peptidases_S8_3"/>
</dbReference>
<feature type="active site" description="Charge relay system" evidence="11 12">
    <location>
        <position position="221"/>
    </location>
</feature>
<evidence type="ECO:0000313" key="17">
    <source>
        <dbReference type="EMBL" id="KAL0007202.1"/>
    </source>
</evidence>
<comment type="caution">
    <text evidence="17">The sequence shown here is derived from an EMBL/GenBank/DDBJ whole genome shotgun (WGS) entry which is preliminary data.</text>
</comment>
<dbReference type="Gene3D" id="3.30.70.80">
    <property type="entry name" value="Peptidase S8 propeptide/proteinase inhibitor I9"/>
    <property type="match status" value="1"/>
</dbReference>
<feature type="non-terminal residue" evidence="17">
    <location>
        <position position="1"/>
    </location>
</feature>
<comment type="subcellular location">
    <subcellularLocation>
        <location evidence="1">Secreted</location>
    </subcellularLocation>
</comment>